<name>A0ABD0RW24_CIRMR</name>
<dbReference type="InterPro" id="IPR013783">
    <property type="entry name" value="Ig-like_fold"/>
</dbReference>
<feature type="domain" description="Fibronectin type-III" evidence="2">
    <location>
        <begin position="97"/>
        <end position="196"/>
    </location>
</feature>
<feature type="region of interest" description="Disordered" evidence="1">
    <location>
        <begin position="210"/>
        <end position="234"/>
    </location>
</feature>
<dbReference type="InterPro" id="IPR036116">
    <property type="entry name" value="FN3_sf"/>
</dbReference>
<evidence type="ECO:0000313" key="4">
    <source>
        <dbReference type="Proteomes" id="UP001529510"/>
    </source>
</evidence>
<protein>
    <recommendedName>
        <fullName evidence="2">Fibronectin type-III domain-containing protein</fullName>
    </recommendedName>
</protein>
<dbReference type="PANTHER" id="PTHR46957">
    <property type="entry name" value="CYTOKINE RECEPTOR"/>
    <property type="match status" value="1"/>
</dbReference>
<accession>A0ABD0RW24</accession>
<dbReference type="AlphaFoldDB" id="A0ABD0RW24"/>
<dbReference type="PROSITE" id="PS50853">
    <property type="entry name" value="FN3"/>
    <property type="match status" value="2"/>
</dbReference>
<dbReference type="InterPro" id="IPR050713">
    <property type="entry name" value="RTP_Phos/Ushers"/>
</dbReference>
<dbReference type="InterPro" id="IPR003961">
    <property type="entry name" value="FN3_dom"/>
</dbReference>
<reference evidence="3 4" key="1">
    <citation type="submission" date="2024-05" db="EMBL/GenBank/DDBJ databases">
        <title>Genome sequencing and assembly of Indian major carp, Cirrhinus mrigala (Hamilton, 1822).</title>
        <authorList>
            <person name="Mohindra V."/>
            <person name="Chowdhury L.M."/>
            <person name="Lal K."/>
            <person name="Jena J.K."/>
        </authorList>
    </citation>
    <scope>NUCLEOTIDE SEQUENCE [LARGE SCALE GENOMIC DNA]</scope>
    <source>
        <strain evidence="3">CM1030</strain>
        <tissue evidence="3">Blood</tissue>
    </source>
</reference>
<dbReference type="Proteomes" id="UP001529510">
    <property type="component" value="Unassembled WGS sequence"/>
</dbReference>
<dbReference type="CDD" id="cd00063">
    <property type="entry name" value="FN3"/>
    <property type="match status" value="2"/>
</dbReference>
<feature type="non-terminal residue" evidence="3">
    <location>
        <position position="234"/>
    </location>
</feature>
<evidence type="ECO:0000259" key="2">
    <source>
        <dbReference type="PROSITE" id="PS50853"/>
    </source>
</evidence>
<dbReference type="SUPFAM" id="SSF49265">
    <property type="entry name" value="Fibronectin type III"/>
    <property type="match status" value="1"/>
</dbReference>
<keyword evidence="4" id="KW-1185">Reference proteome</keyword>
<evidence type="ECO:0000313" key="3">
    <source>
        <dbReference type="EMBL" id="KAL0201963.1"/>
    </source>
</evidence>
<dbReference type="EMBL" id="JAMKFB020000002">
    <property type="protein sequence ID" value="KAL0201963.1"/>
    <property type="molecule type" value="Genomic_DNA"/>
</dbReference>
<gene>
    <name evidence="3" type="ORF">M9458_005150</name>
</gene>
<dbReference type="Pfam" id="PF00041">
    <property type="entry name" value="fn3"/>
    <property type="match status" value="2"/>
</dbReference>
<feature type="domain" description="Fibronectin type-III" evidence="2">
    <location>
        <begin position="1"/>
        <end position="96"/>
    </location>
</feature>
<dbReference type="GO" id="GO:0016020">
    <property type="term" value="C:membrane"/>
    <property type="evidence" value="ECO:0007669"/>
    <property type="project" value="UniProtKB-SubCell"/>
</dbReference>
<organism evidence="3 4">
    <name type="scientific">Cirrhinus mrigala</name>
    <name type="common">Mrigala</name>
    <dbReference type="NCBI Taxonomy" id="683832"/>
    <lineage>
        <taxon>Eukaryota</taxon>
        <taxon>Metazoa</taxon>
        <taxon>Chordata</taxon>
        <taxon>Craniata</taxon>
        <taxon>Vertebrata</taxon>
        <taxon>Euteleostomi</taxon>
        <taxon>Actinopterygii</taxon>
        <taxon>Neopterygii</taxon>
        <taxon>Teleostei</taxon>
        <taxon>Ostariophysi</taxon>
        <taxon>Cypriniformes</taxon>
        <taxon>Cyprinidae</taxon>
        <taxon>Labeoninae</taxon>
        <taxon>Labeonini</taxon>
        <taxon>Cirrhinus</taxon>
    </lineage>
</organism>
<feature type="non-terminal residue" evidence="3">
    <location>
        <position position="1"/>
    </location>
</feature>
<dbReference type="PANTHER" id="PTHR46957:SF3">
    <property type="entry name" value="CYTOKINE RECEPTOR"/>
    <property type="match status" value="1"/>
</dbReference>
<evidence type="ECO:0000256" key="1">
    <source>
        <dbReference type="SAM" id="MobiDB-lite"/>
    </source>
</evidence>
<sequence>PARPILSVQLVNETSAAVIWTPQQSSSPLLEILGFRLTYGLKNDSQSFSVDFRPEERQHNVTGLRPGGVYSFLLAARGRSGYGEEAQDELSVPEFPPKGFPQLSERVNATCCSLRFTWLPPNGSERNDVFTGYALTYEEVGGGVEARTLMLPADASSYTVHGLNPDRAYAVRMSAHNGAGCCTERRPSTQVRHSGALAWASHTELNPEIPPTPTPPATNPTRPVTSGGVNVGGC</sequence>
<proteinExistence type="predicted"/>
<comment type="caution">
    <text evidence="3">The sequence shown here is derived from an EMBL/GenBank/DDBJ whole genome shotgun (WGS) entry which is preliminary data.</text>
</comment>
<dbReference type="Gene3D" id="2.60.40.10">
    <property type="entry name" value="Immunoglobulins"/>
    <property type="match status" value="2"/>
</dbReference>
<dbReference type="SMART" id="SM00060">
    <property type="entry name" value="FN3"/>
    <property type="match status" value="2"/>
</dbReference>